<dbReference type="InterPro" id="IPR052196">
    <property type="entry name" value="Bact_Kbp"/>
</dbReference>
<proteinExistence type="predicted"/>
<dbReference type="Proteomes" id="UP000238196">
    <property type="component" value="Unassembled WGS sequence"/>
</dbReference>
<dbReference type="SUPFAM" id="SSF54106">
    <property type="entry name" value="LysM domain"/>
    <property type="match status" value="1"/>
</dbReference>
<name>A0A2S5KT85_9PROT</name>
<sequence>MRKLLISVLLCFSAVVYAEQPALKNDAPTVYQVVKGDTLWHITGRFFSNPWLWPKIWAKNPQIANPHWIYPGDEIFLVKVNGQPRLALKRGDAYLKATGSGVGDKVKLLPQMRVANLSPVPTLPVETIAPFLRSSLVIKPGELDKAPYVVGTDDQRLLSAAGQLLYVRGTLPYDEGEWRLYRPGSMLTENLGEKKIAYGQEAKYIATLKLETEAESGDIHKFEVLHVAEEIRSGDRLVKMLADDPYAPFAPSYPADPDVKGRILAVPSGVAYTGRNDIVILNVGEDSALEPGNILQINAAGEQVKDPFTKEVVTLPDSRAGVLMVFKVFDHTSYALVLKAERTLRVGDKVVSPDY</sequence>
<dbReference type="PROSITE" id="PS51782">
    <property type="entry name" value="LYSM"/>
    <property type="match status" value="1"/>
</dbReference>
<comment type="caution">
    <text evidence="3">The sequence shown here is derived from an EMBL/GenBank/DDBJ whole genome shotgun (WGS) entry which is preliminary data.</text>
</comment>
<dbReference type="PANTHER" id="PTHR34700">
    <property type="entry name" value="POTASSIUM BINDING PROTEIN KBP"/>
    <property type="match status" value="1"/>
</dbReference>
<dbReference type="Gene3D" id="3.10.350.10">
    <property type="entry name" value="LysM domain"/>
    <property type="match status" value="1"/>
</dbReference>
<protein>
    <submittedName>
        <fullName evidence="3">Peptidoglycan-binding protein</fullName>
    </submittedName>
</protein>
<keyword evidence="1" id="KW-0732">Signal</keyword>
<dbReference type="InterPro" id="IPR018392">
    <property type="entry name" value="LysM"/>
</dbReference>
<reference evidence="3 4" key="1">
    <citation type="submission" date="2018-02" db="EMBL/GenBank/DDBJ databases">
        <title>novel marine gammaproteobacteria from coastal saline agro ecosystem.</title>
        <authorList>
            <person name="Krishnan R."/>
            <person name="Ramesh Kumar N."/>
        </authorList>
    </citation>
    <scope>NUCLEOTIDE SEQUENCE [LARGE SCALE GENOMIC DNA]</scope>
    <source>
        <strain evidence="3 4">228</strain>
    </source>
</reference>
<dbReference type="AlphaFoldDB" id="A0A2S5KT85"/>
<evidence type="ECO:0000259" key="2">
    <source>
        <dbReference type="PROSITE" id="PS51782"/>
    </source>
</evidence>
<gene>
    <name evidence="3" type="ORF">C4K68_07330</name>
</gene>
<dbReference type="EMBL" id="PRLP01000021">
    <property type="protein sequence ID" value="PPC78054.1"/>
    <property type="molecule type" value="Genomic_DNA"/>
</dbReference>
<feature type="chain" id="PRO_5015484246" evidence="1">
    <location>
        <begin position="19"/>
        <end position="355"/>
    </location>
</feature>
<evidence type="ECO:0000313" key="4">
    <source>
        <dbReference type="Proteomes" id="UP000238196"/>
    </source>
</evidence>
<dbReference type="CDD" id="cd00118">
    <property type="entry name" value="LysM"/>
    <property type="match status" value="1"/>
</dbReference>
<dbReference type="PANTHER" id="PTHR34700:SF4">
    <property type="entry name" value="PHAGE-LIKE ELEMENT PBSX PROTEIN XKDP"/>
    <property type="match status" value="1"/>
</dbReference>
<dbReference type="InterPro" id="IPR036779">
    <property type="entry name" value="LysM_dom_sf"/>
</dbReference>
<evidence type="ECO:0000313" key="3">
    <source>
        <dbReference type="EMBL" id="PPC78054.1"/>
    </source>
</evidence>
<accession>A0A2S5KT85</accession>
<evidence type="ECO:0000256" key="1">
    <source>
        <dbReference type="SAM" id="SignalP"/>
    </source>
</evidence>
<dbReference type="Pfam" id="PF01476">
    <property type="entry name" value="LysM"/>
    <property type="match status" value="1"/>
</dbReference>
<feature type="domain" description="LysM" evidence="2">
    <location>
        <begin position="29"/>
        <end position="77"/>
    </location>
</feature>
<feature type="signal peptide" evidence="1">
    <location>
        <begin position="1"/>
        <end position="18"/>
    </location>
</feature>
<dbReference type="OrthoDB" id="5289978at2"/>
<organism evidence="3 4">
    <name type="scientific">Proteobacteria bacterium 228</name>
    <dbReference type="NCBI Taxonomy" id="2083153"/>
    <lineage>
        <taxon>Bacteria</taxon>
        <taxon>Pseudomonadati</taxon>
        <taxon>Pseudomonadota</taxon>
    </lineage>
</organism>